<evidence type="ECO:0000256" key="5">
    <source>
        <dbReference type="SAM" id="MobiDB-lite"/>
    </source>
</evidence>
<feature type="compositionally biased region" description="Low complexity" evidence="5">
    <location>
        <begin position="315"/>
        <end position="325"/>
    </location>
</feature>
<feature type="compositionally biased region" description="Polar residues" evidence="5">
    <location>
        <begin position="754"/>
        <end position="775"/>
    </location>
</feature>
<dbReference type="PANTHER" id="PTHR47048:SF1">
    <property type="entry name" value="PROTEIN SCAF11"/>
    <property type="match status" value="1"/>
</dbReference>
<feature type="compositionally biased region" description="Basic and acidic residues" evidence="5">
    <location>
        <begin position="888"/>
        <end position="902"/>
    </location>
</feature>
<dbReference type="EMBL" id="OW240914">
    <property type="protein sequence ID" value="CAH2277985.1"/>
    <property type="molecule type" value="Genomic_DNA"/>
</dbReference>
<feature type="compositionally biased region" description="Low complexity" evidence="5">
    <location>
        <begin position="334"/>
        <end position="344"/>
    </location>
</feature>
<evidence type="ECO:0000256" key="3">
    <source>
        <dbReference type="ARBA" id="ARBA00022833"/>
    </source>
</evidence>
<accession>A0AAD1W1I2</accession>
<feature type="region of interest" description="Disordered" evidence="5">
    <location>
        <begin position="1308"/>
        <end position="1351"/>
    </location>
</feature>
<feature type="domain" description="PI-PLC Y-box" evidence="6">
    <location>
        <begin position="1081"/>
        <end position="1107"/>
    </location>
</feature>
<evidence type="ECO:0000313" key="8">
    <source>
        <dbReference type="EMBL" id="CAH2277987.1"/>
    </source>
</evidence>
<feature type="compositionally biased region" description="Pro residues" evidence="5">
    <location>
        <begin position="1315"/>
        <end position="1325"/>
    </location>
</feature>
<feature type="compositionally biased region" description="Basic and acidic residues" evidence="5">
    <location>
        <begin position="1148"/>
        <end position="1164"/>
    </location>
</feature>
<feature type="compositionally biased region" description="Basic residues" evidence="5">
    <location>
        <begin position="292"/>
        <end position="308"/>
    </location>
</feature>
<dbReference type="GO" id="GO:0003723">
    <property type="term" value="F:RNA binding"/>
    <property type="evidence" value="ECO:0007669"/>
    <property type="project" value="TreeGrafter"/>
</dbReference>
<dbReference type="SMART" id="SM00184">
    <property type="entry name" value="RING"/>
    <property type="match status" value="1"/>
</dbReference>
<keyword evidence="1" id="KW-0479">Metal-binding</keyword>
<keyword evidence="3" id="KW-0862">Zinc</keyword>
<feature type="compositionally biased region" description="Polar residues" evidence="5">
    <location>
        <begin position="430"/>
        <end position="442"/>
    </location>
</feature>
<dbReference type="PROSITE" id="PS00518">
    <property type="entry name" value="ZF_RING_1"/>
    <property type="match status" value="1"/>
</dbReference>
<feature type="compositionally biased region" description="Basic and acidic residues" evidence="5">
    <location>
        <begin position="420"/>
        <end position="429"/>
    </location>
</feature>
<dbReference type="GO" id="GO:0008270">
    <property type="term" value="F:zinc ion binding"/>
    <property type="evidence" value="ECO:0007669"/>
    <property type="project" value="UniProtKB-KW"/>
</dbReference>
<evidence type="ECO:0000256" key="1">
    <source>
        <dbReference type="ARBA" id="ARBA00022723"/>
    </source>
</evidence>
<dbReference type="EMBL" id="OW240914">
    <property type="protein sequence ID" value="CAH2277986.1"/>
    <property type="molecule type" value="Genomic_DNA"/>
</dbReference>
<dbReference type="Pfam" id="PF23030">
    <property type="entry name" value="SCAF11-like_C"/>
    <property type="match status" value="1"/>
</dbReference>
<keyword evidence="2 4" id="KW-0863">Zinc-finger</keyword>
<feature type="compositionally biased region" description="Polar residues" evidence="5">
    <location>
        <begin position="1230"/>
        <end position="1240"/>
    </location>
</feature>
<dbReference type="InterPro" id="IPR013083">
    <property type="entry name" value="Znf_RING/FYVE/PHD"/>
</dbReference>
<feature type="compositionally biased region" description="Basic and acidic residues" evidence="5">
    <location>
        <begin position="662"/>
        <end position="678"/>
    </location>
</feature>
<reference evidence="8" key="1">
    <citation type="submission" date="2022-03" db="EMBL/GenBank/DDBJ databases">
        <authorList>
            <person name="Alioto T."/>
            <person name="Alioto T."/>
            <person name="Gomez Garrido J."/>
        </authorList>
    </citation>
    <scope>NUCLEOTIDE SEQUENCE</scope>
</reference>
<evidence type="ECO:0000256" key="2">
    <source>
        <dbReference type="ARBA" id="ARBA00022771"/>
    </source>
</evidence>
<feature type="compositionally biased region" description="Basic and acidic residues" evidence="5">
    <location>
        <begin position="569"/>
        <end position="578"/>
    </location>
</feature>
<dbReference type="PROSITE" id="PS50008">
    <property type="entry name" value="PIPLC_Y_DOMAIN"/>
    <property type="match status" value="1"/>
</dbReference>
<dbReference type="GO" id="GO:0004435">
    <property type="term" value="F:phosphatidylinositol-4,5-bisphosphate phospholipase C activity"/>
    <property type="evidence" value="ECO:0007669"/>
    <property type="project" value="InterPro"/>
</dbReference>
<dbReference type="PROSITE" id="PS50089">
    <property type="entry name" value="ZF_RING_2"/>
    <property type="match status" value="1"/>
</dbReference>
<feature type="region of interest" description="Disordered" evidence="5">
    <location>
        <begin position="271"/>
        <end position="780"/>
    </location>
</feature>
<dbReference type="EMBL" id="OW240914">
    <property type="protein sequence ID" value="CAH2277987.1"/>
    <property type="molecule type" value="Genomic_DNA"/>
</dbReference>
<feature type="compositionally biased region" description="Basic and acidic residues" evidence="5">
    <location>
        <begin position="731"/>
        <end position="740"/>
    </location>
</feature>
<feature type="region of interest" description="Disordered" evidence="5">
    <location>
        <begin position="806"/>
        <end position="825"/>
    </location>
</feature>
<feature type="compositionally biased region" description="Low complexity" evidence="5">
    <location>
        <begin position="595"/>
        <end position="609"/>
    </location>
</feature>
<sequence>MQNKHLYSSGADEQSPTENDGEDNKDVNQTLVTAPNPSERCPICLNFLTQDVGFPENCYHAFCVNCILKWSETSTSCPVDRKPFQVVYKITPADGCTKIKVKARRPRERCCCNGNQRYSFCCVKAKFRYRMDANKEFSNRNAQLSKLENNRCITMKEKPESEMEFKMLSLTEHCNTSDFMDVCPLDGLPGLPHVSICDLSEDGENDLIQQKRAGLKYLRPAVVRKSEYHVSLSAAIEALTPSVATSILDEYVPPLCSPSIRNQGFSTRKCVNSSAQDGTEKKAASGASNGRGSRRKAPQTSTRRRSTRNSKSEDLSQLPSSPKSSNSDRDTGCNNNSSASVSSAGHSVKTPTKPRKRAPKKRSQTRKRLKSTTQTQEESSGSKENSADESEPELEKKRKVSGDSLLEMADSDIESSSTHNVEKIPEHMDSQPSPCVSPVQTQSEDEMGPLSPRAQTAYSSDEKCSFPVSQDEQESDLEDFASSSFLKNDHCSKEVRSPASTASEKQSDSENDPLPKSVVCKSSLNSEGEESSDCKKPVSSEGDDSSSPAPEEHQHSDNLEPPDFSPARRKYEFYKEDSASSPASVKQLDSDRVNSSPKSSPESKGSDSPPLDDDDVISKEECSVESSLEGYKSECTEPNDLPDSKNGHLSPHLPSSENEVMSSKDEETLFPDKGKLSDLADSPASVCENDVPISEMQTGERAAQEDSCLSNENNSVSEEANGLSANVQNTELKESVEGKETTIVPEECNKCSPEMQSATPALQHSQSDVINSSSKEGFHDANKNEVEPSAIPVDVIGNTNSQASFTLSNIDTDSGIPHVQNNEQPKVFCEEDNNESVEMECESDSDDNGSEIEQQKEINKINSSESNAEVHVQKEELKPQTTNVPLGVDEKSDEMKSKESRPRRSRFHSPSTTWSPQKTDVRERPRSRSRGTDSPGKRRSRSRSRDRDGNRDHGGQWKGRSRGRWHRRQSRSKSKSRSRSRSPSRSMGRNKCPPPDRNEADCSSPPWRERRQYDNWKSPRGNERYRRNEQEKTDSFRRERHEMSRESSESYQDNSNQNDYPDWVVEKMKSVETRGQGSHRSRVSPRGSQWDSNNYNAGDSWTKATNMDWKSPRGRGGFRGGFGYGDQTENRWNNRQPFSGNSNSSGHESSRFNEQRNYKPKYEQEQFDSPADRSGWSSASSWAVRKTLPADVQNYYSKRGKAPTGSQPVWPRQEETTDQALKIDQPIKDQVSQPTESPQMPVNLMPPQMNVVQQQINPPPIQPMNMFPYSVNVPPPPMVNMQHNPYSIHPQLPMHIHPGLPIVQVSASTSVSQGLPPPPPPPPPSQQVSYVASQQEGKPPQGNPGASHVSNNFIAPVLPAPTAALVAGTAMGPNSGSVASSTHSKAPHTSIKPPARKEIITVEATADSSKKEKKMQIQERAAHEVKMAIKQYYQNKDITKDEYKEIVKKAVDKVCHSKSGEVDSAKVANLIKAYVDKYKHSRKKGSEEKL</sequence>
<feature type="compositionally biased region" description="Low complexity" evidence="5">
    <location>
        <begin position="710"/>
        <end position="719"/>
    </location>
</feature>
<organism evidence="8 9">
    <name type="scientific">Pelobates cultripes</name>
    <name type="common">Western spadefoot toad</name>
    <dbReference type="NCBI Taxonomy" id="61616"/>
    <lineage>
        <taxon>Eukaryota</taxon>
        <taxon>Metazoa</taxon>
        <taxon>Chordata</taxon>
        <taxon>Craniata</taxon>
        <taxon>Vertebrata</taxon>
        <taxon>Euteleostomi</taxon>
        <taxon>Amphibia</taxon>
        <taxon>Batrachia</taxon>
        <taxon>Anura</taxon>
        <taxon>Pelobatoidea</taxon>
        <taxon>Pelobatidae</taxon>
        <taxon>Pelobates</taxon>
    </lineage>
</organism>
<dbReference type="Gene3D" id="3.30.40.10">
    <property type="entry name" value="Zinc/RING finger domain, C3HC4 (zinc finger)"/>
    <property type="match status" value="1"/>
</dbReference>
<feature type="compositionally biased region" description="Polar residues" evidence="5">
    <location>
        <begin position="1086"/>
        <end position="1105"/>
    </location>
</feature>
<dbReference type="SUPFAM" id="SSF57850">
    <property type="entry name" value="RING/U-box"/>
    <property type="match status" value="1"/>
</dbReference>
<dbReference type="Pfam" id="PF13639">
    <property type="entry name" value="zf-RING_2"/>
    <property type="match status" value="1"/>
</dbReference>
<dbReference type="InterPro" id="IPR057031">
    <property type="entry name" value="SFR19-like_C"/>
</dbReference>
<gene>
    <name evidence="8" type="ORF">PECUL_23A013269</name>
</gene>
<dbReference type="GO" id="GO:0000245">
    <property type="term" value="P:spliceosomal complex assembly"/>
    <property type="evidence" value="ECO:0007669"/>
    <property type="project" value="TreeGrafter"/>
</dbReference>
<feature type="compositionally biased region" description="Basic and acidic residues" evidence="5">
    <location>
        <begin position="487"/>
        <end position="496"/>
    </location>
</feature>
<dbReference type="InterPro" id="IPR017907">
    <property type="entry name" value="Znf_RING_CS"/>
</dbReference>
<feature type="compositionally biased region" description="Polar residues" evidence="5">
    <location>
        <begin position="1"/>
        <end position="18"/>
    </location>
</feature>
<proteinExistence type="predicted"/>
<dbReference type="Proteomes" id="UP001295444">
    <property type="component" value="Chromosome 03"/>
</dbReference>
<dbReference type="GO" id="GO:0035556">
    <property type="term" value="P:intracellular signal transduction"/>
    <property type="evidence" value="ECO:0007669"/>
    <property type="project" value="InterPro"/>
</dbReference>
<dbReference type="PANTHER" id="PTHR47048">
    <property type="entry name" value="PROTEIN SCAF11"/>
    <property type="match status" value="1"/>
</dbReference>
<feature type="compositionally biased region" description="Polar residues" evidence="5">
    <location>
        <begin position="1326"/>
        <end position="1336"/>
    </location>
</feature>
<feature type="region of interest" description="Disordered" evidence="5">
    <location>
        <begin position="1"/>
        <end position="33"/>
    </location>
</feature>
<feature type="compositionally biased region" description="Basic residues" evidence="5">
    <location>
        <begin position="352"/>
        <end position="370"/>
    </location>
</feature>
<evidence type="ECO:0000259" key="6">
    <source>
        <dbReference type="PROSITE" id="PS50008"/>
    </source>
</evidence>
<feature type="compositionally biased region" description="Basic residues" evidence="5">
    <location>
        <begin position="959"/>
        <end position="982"/>
    </location>
</feature>
<name>A0AAD1W1I2_PELCU</name>
<evidence type="ECO:0000313" key="9">
    <source>
        <dbReference type="Proteomes" id="UP001295444"/>
    </source>
</evidence>
<feature type="compositionally biased region" description="Basic and acidic residues" evidence="5">
    <location>
        <begin position="943"/>
        <end position="955"/>
    </location>
</feature>
<dbReference type="GO" id="GO:0006629">
    <property type="term" value="P:lipid metabolic process"/>
    <property type="evidence" value="ECO:0007669"/>
    <property type="project" value="InterPro"/>
</dbReference>
<evidence type="ECO:0000259" key="7">
    <source>
        <dbReference type="PROSITE" id="PS50089"/>
    </source>
</evidence>
<keyword evidence="9" id="KW-1185">Reference proteome</keyword>
<evidence type="ECO:0000256" key="4">
    <source>
        <dbReference type="PROSITE-ProRule" id="PRU00175"/>
    </source>
</evidence>
<protein>
    <submittedName>
        <fullName evidence="8">SCAF11 isoform X1</fullName>
    </submittedName>
</protein>
<dbReference type="CDD" id="cd16636">
    <property type="entry name" value="mRING-HC-C3HC3D_SCAF11"/>
    <property type="match status" value="1"/>
</dbReference>
<feature type="compositionally biased region" description="Acidic residues" evidence="5">
    <location>
        <begin position="830"/>
        <end position="850"/>
    </location>
</feature>
<dbReference type="InterPro" id="IPR001711">
    <property type="entry name" value="PLipase_C_Pinositol-sp_Y"/>
</dbReference>
<feature type="region of interest" description="Disordered" evidence="5">
    <location>
        <begin position="830"/>
        <end position="1240"/>
    </location>
</feature>
<feature type="compositionally biased region" description="Basic and acidic residues" evidence="5">
    <location>
        <begin position="1020"/>
        <end position="1048"/>
    </location>
</feature>
<feature type="domain" description="RING-type" evidence="7">
    <location>
        <begin position="41"/>
        <end position="81"/>
    </location>
</feature>
<feature type="compositionally biased region" description="Gly residues" evidence="5">
    <location>
        <begin position="1114"/>
        <end position="1124"/>
    </location>
</feature>
<dbReference type="InterPro" id="IPR001841">
    <property type="entry name" value="Znf_RING"/>
</dbReference>